<reference evidence="3 4" key="1">
    <citation type="submission" date="2020-03" db="EMBL/GenBank/DDBJ databases">
        <title>Draft genome of Streptomyces sp. ventii, isolated from the Axial Seamount in the Pacific Ocean, and resequencing of the two type strains Streptomyces lonarensis strain NCL 716 and Streptomyces bohaiensis strain 11A07.</title>
        <authorList>
            <person name="Loughran R.M."/>
            <person name="Pfannmuller K.M."/>
            <person name="Wasson B.J."/>
            <person name="Deadmond M.C."/>
            <person name="Paddock B.E."/>
            <person name="Koyack M.J."/>
            <person name="Gallegos D.A."/>
            <person name="Mitchell E.A."/>
            <person name="Ushijima B."/>
            <person name="Saw J.H."/>
            <person name="Mcphail K.L."/>
            <person name="Videau P."/>
        </authorList>
    </citation>
    <scope>NUCLEOTIDE SEQUENCE [LARGE SCALE GENOMIC DNA]</scope>
    <source>
        <strain evidence="3 4">NCL716</strain>
    </source>
</reference>
<comment type="caution">
    <text evidence="3">The sequence shown here is derived from an EMBL/GenBank/DDBJ whole genome shotgun (WGS) entry which is preliminary data.</text>
</comment>
<evidence type="ECO:0000256" key="1">
    <source>
        <dbReference type="SAM" id="MobiDB-lite"/>
    </source>
</evidence>
<evidence type="ECO:0000313" key="3">
    <source>
        <dbReference type="EMBL" id="NJQ08643.1"/>
    </source>
</evidence>
<keyword evidence="3" id="KW-0808">Transferase</keyword>
<dbReference type="InterPro" id="IPR015424">
    <property type="entry name" value="PyrdxlP-dep_Trfase"/>
</dbReference>
<dbReference type="Gene3D" id="3.90.1150.10">
    <property type="entry name" value="Aspartate Aminotransferase, domain 1"/>
    <property type="match status" value="1"/>
</dbReference>
<keyword evidence="3" id="KW-0032">Aminotransferase</keyword>
<dbReference type="SUPFAM" id="SSF53383">
    <property type="entry name" value="PLP-dependent transferases"/>
    <property type="match status" value="1"/>
</dbReference>
<evidence type="ECO:0000259" key="2">
    <source>
        <dbReference type="Pfam" id="PF00155"/>
    </source>
</evidence>
<feature type="compositionally biased region" description="Low complexity" evidence="1">
    <location>
        <begin position="9"/>
        <end position="25"/>
    </location>
</feature>
<accession>A0A7X6D5N7</accession>
<keyword evidence="4" id="KW-1185">Reference proteome</keyword>
<dbReference type="GO" id="GO:0030170">
    <property type="term" value="F:pyridoxal phosphate binding"/>
    <property type="evidence" value="ECO:0007669"/>
    <property type="project" value="InterPro"/>
</dbReference>
<protein>
    <submittedName>
        <fullName evidence="3">Aminotransferase class I/II-fold pyridoxal phosphate-dependent enzyme</fullName>
    </submittedName>
</protein>
<dbReference type="GO" id="GO:0008483">
    <property type="term" value="F:transaminase activity"/>
    <property type="evidence" value="ECO:0007669"/>
    <property type="project" value="UniProtKB-KW"/>
</dbReference>
<organism evidence="3 4">
    <name type="scientific">Streptomyces lonarensis</name>
    <dbReference type="NCBI Taxonomy" id="700599"/>
    <lineage>
        <taxon>Bacteria</taxon>
        <taxon>Bacillati</taxon>
        <taxon>Actinomycetota</taxon>
        <taxon>Actinomycetes</taxon>
        <taxon>Kitasatosporales</taxon>
        <taxon>Streptomycetaceae</taxon>
        <taxon>Streptomyces</taxon>
    </lineage>
</organism>
<dbReference type="InterPro" id="IPR015422">
    <property type="entry name" value="PyrdxlP-dep_Trfase_small"/>
</dbReference>
<gene>
    <name evidence="3" type="ORF">HCN56_24480</name>
</gene>
<feature type="region of interest" description="Disordered" evidence="1">
    <location>
        <begin position="1"/>
        <end position="30"/>
    </location>
</feature>
<dbReference type="AlphaFoldDB" id="A0A7X6D5N7"/>
<sequence length="128" mass="12793">TSGSVGMLTPARTARRSTSAIRASPFSSATADGSTARARARLVAGLAAIGVDCPPSAANFVMAEVGGDSAAVAERLAAEHRVVVRDLGLLGLPGHLRITVGTEEQVDRCVAALTAVLAGSRTAAGAVR</sequence>
<dbReference type="EMBL" id="JAAVJD010000364">
    <property type="protein sequence ID" value="NJQ08643.1"/>
    <property type="molecule type" value="Genomic_DNA"/>
</dbReference>
<dbReference type="InterPro" id="IPR004839">
    <property type="entry name" value="Aminotransferase_I/II_large"/>
</dbReference>
<feature type="non-terminal residue" evidence="3">
    <location>
        <position position="1"/>
    </location>
</feature>
<dbReference type="Proteomes" id="UP000578686">
    <property type="component" value="Unassembled WGS sequence"/>
</dbReference>
<dbReference type="Pfam" id="PF00155">
    <property type="entry name" value="Aminotran_1_2"/>
    <property type="match status" value="1"/>
</dbReference>
<feature type="domain" description="Aminotransferase class I/classII large" evidence="2">
    <location>
        <begin position="34"/>
        <end position="113"/>
    </location>
</feature>
<name>A0A7X6D5N7_9ACTN</name>
<evidence type="ECO:0000313" key="4">
    <source>
        <dbReference type="Proteomes" id="UP000578686"/>
    </source>
</evidence>
<proteinExistence type="predicted"/>